<evidence type="ECO:0000259" key="1">
    <source>
        <dbReference type="Pfam" id="PF12213"/>
    </source>
</evidence>
<name>A0AAD8HRK6_9APIA</name>
<dbReference type="GO" id="GO:0008622">
    <property type="term" value="C:epsilon DNA polymerase complex"/>
    <property type="evidence" value="ECO:0007669"/>
    <property type="project" value="InterPro"/>
</dbReference>
<accession>A0AAD8HRK6</accession>
<dbReference type="PANTHER" id="PTHR12708">
    <property type="entry name" value="DNA POLYMERASE EPSILON SUBUNIT B"/>
    <property type="match status" value="1"/>
</dbReference>
<evidence type="ECO:0000313" key="2">
    <source>
        <dbReference type="EMBL" id="KAK1371916.1"/>
    </source>
</evidence>
<reference evidence="2" key="2">
    <citation type="submission" date="2023-05" db="EMBL/GenBank/DDBJ databases">
        <authorList>
            <person name="Schelkunov M.I."/>
        </authorList>
    </citation>
    <scope>NUCLEOTIDE SEQUENCE</scope>
    <source>
        <strain evidence="2">Hsosn_3</strain>
        <tissue evidence="2">Leaf</tissue>
    </source>
</reference>
<dbReference type="InterPro" id="IPR016266">
    <property type="entry name" value="POLE2"/>
</dbReference>
<dbReference type="AlphaFoldDB" id="A0AAD8HRK6"/>
<dbReference type="InterPro" id="IPR024639">
    <property type="entry name" value="DNA_pol_e_bsu_N"/>
</dbReference>
<proteinExistence type="predicted"/>
<feature type="domain" description="DNA polymerase epsilon subunit B N-terminal" evidence="1">
    <location>
        <begin position="5"/>
        <end position="68"/>
    </location>
</feature>
<reference evidence="2" key="1">
    <citation type="submission" date="2023-02" db="EMBL/GenBank/DDBJ databases">
        <title>Genome of toxic invasive species Heracleum sosnowskyi carries increased number of genes despite the absence of recent whole-genome duplications.</title>
        <authorList>
            <person name="Schelkunov M."/>
            <person name="Shtratnikova V."/>
            <person name="Makarenko M."/>
            <person name="Klepikova A."/>
            <person name="Omelchenko D."/>
            <person name="Novikova G."/>
            <person name="Obukhova E."/>
            <person name="Bogdanov V."/>
            <person name="Penin A."/>
            <person name="Logacheva M."/>
        </authorList>
    </citation>
    <scope>NUCLEOTIDE SEQUENCE</scope>
    <source>
        <strain evidence="2">Hsosn_3</strain>
        <tissue evidence="2">Leaf</tissue>
    </source>
</reference>
<dbReference type="GO" id="GO:0003677">
    <property type="term" value="F:DNA binding"/>
    <property type="evidence" value="ECO:0007669"/>
    <property type="project" value="InterPro"/>
</dbReference>
<dbReference type="PANTHER" id="PTHR12708:SF0">
    <property type="entry name" value="DNA POLYMERASE EPSILON SUBUNIT 2"/>
    <property type="match status" value="1"/>
</dbReference>
<dbReference type="GO" id="GO:0006261">
    <property type="term" value="P:DNA-templated DNA replication"/>
    <property type="evidence" value="ECO:0007669"/>
    <property type="project" value="InterPro"/>
</dbReference>
<dbReference type="EMBL" id="JAUIZM010000008">
    <property type="protein sequence ID" value="KAK1371916.1"/>
    <property type="molecule type" value="Genomic_DNA"/>
</dbReference>
<dbReference type="Pfam" id="PF12213">
    <property type="entry name" value="Dpoe2NT"/>
    <property type="match status" value="1"/>
</dbReference>
<keyword evidence="3" id="KW-1185">Reference proteome</keyword>
<gene>
    <name evidence="2" type="ORF">POM88_038008</name>
</gene>
<protein>
    <submittedName>
        <fullName evidence="2">Dpoe2NT domain-containing protein</fullName>
    </submittedName>
</protein>
<organism evidence="2 3">
    <name type="scientific">Heracleum sosnowskyi</name>
    <dbReference type="NCBI Taxonomy" id="360622"/>
    <lineage>
        <taxon>Eukaryota</taxon>
        <taxon>Viridiplantae</taxon>
        <taxon>Streptophyta</taxon>
        <taxon>Embryophyta</taxon>
        <taxon>Tracheophyta</taxon>
        <taxon>Spermatophyta</taxon>
        <taxon>Magnoliopsida</taxon>
        <taxon>eudicotyledons</taxon>
        <taxon>Gunneridae</taxon>
        <taxon>Pentapetalae</taxon>
        <taxon>asterids</taxon>
        <taxon>campanulids</taxon>
        <taxon>Apiales</taxon>
        <taxon>Apiaceae</taxon>
        <taxon>Apioideae</taxon>
        <taxon>apioid superclade</taxon>
        <taxon>Tordylieae</taxon>
        <taxon>Tordyliinae</taxon>
        <taxon>Heracleum</taxon>
    </lineage>
</organism>
<dbReference type="Proteomes" id="UP001237642">
    <property type="component" value="Unassembled WGS sequence"/>
</dbReference>
<dbReference type="Gene3D" id="1.10.8.60">
    <property type="match status" value="1"/>
</dbReference>
<sequence>MSGVMRKLIQKKFKMRGYTLKVEALTEILPFLSKFKDAEDEALDLLLDELQHQSLKSSILDKESVSRVVSLLMEAEAAAEDTPASTSGSGAALRVIDAFVVPKYRYDPIKKMFLEHTGRLPIHGDASAKAILYRDRFLLLFQRLSRDPHFSRPAFDTDLSQFGNCQISPIQSLVGRTGRCWVMGVISQLEDGHFYLEDLTAAVEINLSNAISLATNNFLSQC</sequence>
<dbReference type="GO" id="GO:0042276">
    <property type="term" value="P:error-prone translesion synthesis"/>
    <property type="evidence" value="ECO:0007669"/>
    <property type="project" value="TreeGrafter"/>
</dbReference>
<evidence type="ECO:0000313" key="3">
    <source>
        <dbReference type="Proteomes" id="UP001237642"/>
    </source>
</evidence>
<comment type="caution">
    <text evidence="2">The sequence shown here is derived from an EMBL/GenBank/DDBJ whole genome shotgun (WGS) entry which is preliminary data.</text>
</comment>